<evidence type="ECO:0000256" key="1">
    <source>
        <dbReference type="ARBA" id="ARBA00008773"/>
    </source>
</evidence>
<keyword evidence="7" id="KW-1185">Reference proteome</keyword>
<dbReference type="GO" id="GO:0005975">
    <property type="term" value="P:carbohydrate metabolic process"/>
    <property type="evidence" value="ECO:0007669"/>
    <property type="project" value="InterPro"/>
</dbReference>
<evidence type="ECO:0000256" key="4">
    <source>
        <dbReference type="RuleBase" id="RU004335"/>
    </source>
</evidence>
<reference evidence="6" key="2">
    <citation type="submission" date="2023-06" db="EMBL/GenBank/DDBJ databases">
        <authorList>
            <person name="Ma L."/>
            <person name="Liu K.-W."/>
            <person name="Li Z."/>
            <person name="Hsiao Y.-Y."/>
            <person name="Qi Y."/>
            <person name="Fu T."/>
            <person name="Tang G."/>
            <person name="Zhang D."/>
            <person name="Sun W.-H."/>
            <person name="Liu D.-K."/>
            <person name="Li Y."/>
            <person name="Chen G.-Z."/>
            <person name="Liu X.-D."/>
            <person name="Liao X.-Y."/>
            <person name="Jiang Y.-T."/>
            <person name="Yu X."/>
            <person name="Hao Y."/>
            <person name="Huang J."/>
            <person name="Zhao X.-W."/>
            <person name="Ke S."/>
            <person name="Chen Y.-Y."/>
            <person name="Wu W.-L."/>
            <person name="Hsu J.-L."/>
            <person name="Lin Y.-F."/>
            <person name="Huang M.-D."/>
            <person name="Li C.-Y."/>
            <person name="Huang L."/>
            <person name="Wang Z.-W."/>
            <person name="Zhao X."/>
            <person name="Zhong W.-Y."/>
            <person name="Peng D.-H."/>
            <person name="Ahmad S."/>
            <person name="Lan S."/>
            <person name="Zhang J.-S."/>
            <person name="Tsai W.-C."/>
            <person name="Van De Peer Y."/>
            <person name="Liu Z.-J."/>
        </authorList>
    </citation>
    <scope>NUCLEOTIDE SEQUENCE</scope>
    <source>
        <strain evidence="6">CP</strain>
        <tissue evidence="6">Leaves</tissue>
    </source>
</reference>
<dbReference type="Proteomes" id="UP001180020">
    <property type="component" value="Unassembled WGS sequence"/>
</dbReference>
<dbReference type="AlphaFoldDB" id="A0AAV9D012"/>
<keyword evidence="2 5" id="KW-0378">Hydrolase</keyword>
<dbReference type="InterPro" id="IPR017853">
    <property type="entry name" value="GH"/>
</dbReference>
<keyword evidence="3 5" id="KW-0326">Glycosidase</keyword>
<evidence type="ECO:0000313" key="7">
    <source>
        <dbReference type="Proteomes" id="UP001180020"/>
    </source>
</evidence>
<sequence>MGQSIGVCYGTLGDDLPPPSEVVNLYKSNNFDLLRLYAPDRAALDALRGSGIGVLLGTANEDLPRLASSIAAAADWVQTNVCAYWPDVKFRHIAVGNEVIPGESAQYVLGAMWNVYDALGDDLRGVIKVSTSVSMGVMKNTYPPSHGEFSDNSVAYMGPIARFLATTKAPLLVNVYPYFSYIGNPKDISLNYATFTSPSAVVTDGSLSYQNIFDAMVDSVYWALEKFGAANVPIVVSETGWPSDGNWAANLDNARTYNSNLVRHVTNGTPKRPGPLETYIFAMFNENLKPGDATERHFGLFYPNKLPVYPLLPTQSVGVCYGMLGDNLPPPSEVVNLYKSNNIGLLRLYAPNQTVFDALRGSGIGVLLGTTNQDLQSIASSKDAAANWVQTNVRAYWPDVKFRHIAVGNEVIPGQSAQYVLPAMQNIYNALGDDLRGRIKVSTSVHMVVIGVSYPPSQGAFSQASMTYMAPITRFLADTGAPLLVNVYPYFSYIGNPKDISLKYATFTSPNPMVRDGSLSYQNLFDAMVDSVYSALERAGAANVPIVVSESGWPSAGSWAASLDNAGTYNSNLIGHVKNGTPKRPGPLETYVFAMFNENKKDGDETERHFGLFYPNKQPVYPVSF</sequence>
<dbReference type="PANTHER" id="PTHR32227">
    <property type="entry name" value="GLUCAN ENDO-1,3-BETA-GLUCOSIDASE BG1-RELATED-RELATED"/>
    <property type="match status" value="1"/>
</dbReference>
<dbReference type="FunFam" id="3.20.20.80:FF:000010">
    <property type="entry name" value="glucan endo-1,3-beta-glucosidase, basic"/>
    <property type="match status" value="2"/>
</dbReference>
<protein>
    <submittedName>
        <fullName evidence="6">Lichenase</fullName>
    </submittedName>
</protein>
<evidence type="ECO:0000256" key="3">
    <source>
        <dbReference type="ARBA" id="ARBA00023295"/>
    </source>
</evidence>
<dbReference type="GO" id="GO:0042973">
    <property type="term" value="F:glucan endo-1,3-beta-D-glucosidase activity"/>
    <property type="evidence" value="ECO:0007669"/>
    <property type="project" value="UniProtKB-ARBA"/>
</dbReference>
<evidence type="ECO:0000256" key="5">
    <source>
        <dbReference type="RuleBase" id="RU004336"/>
    </source>
</evidence>
<organism evidence="6 7">
    <name type="scientific">Acorus calamus</name>
    <name type="common">Sweet flag</name>
    <dbReference type="NCBI Taxonomy" id="4465"/>
    <lineage>
        <taxon>Eukaryota</taxon>
        <taxon>Viridiplantae</taxon>
        <taxon>Streptophyta</taxon>
        <taxon>Embryophyta</taxon>
        <taxon>Tracheophyta</taxon>
        <taxon>Spermatophyta</taxon>
        <taxon>Magnoliopsida</taxon>
        <taxon>Liliopsida</taxon>
        <taxon>Acoraceae</taxon>
        <taxon>Acorus</taxon>
    </lineage>
</organism>
<name>A0AAV9D012_ACOCL</name>
<gene>
    <name evidence="6" type="primary">GN1</name>
    <name evidence="6" type="ORF">QJS10_CPA16g01121</name>
</gene>
<dbReference type="PROSITE" id="PS00587">
    <property type="entry name" value="GLYCOSYL_HYDROL_F17"/>
    <property type="match status" value="2"/>
</dbReference>
<reference evidence="6" key="1">
    <citation type="journal article" date="2023" name="Nat. Commun.">
        <title>Diploid and tetraploid genomes of Acorus and the evolution of monocots.</title>
        <authorList>
            <person name="Ma L."/>
            <person name="Liu K.W."/>
            <person name="Li Z."/>
            <person name="Hsiao Y.Y."/>
            <person name="Qi Y."/>
            <person name="Fu T."/>
            <person name="Tang G.D."/>
            <person name="Zhang D."/>
            <person name="Sun W.H."/>
            <person name="Liu D.K."/>
            <person name="Li Y."/>
            <person name="Chen G.Z."/>
            <person name="Liu X.D."/>
            <person name="Liao X.Y."/>
            <person name="Jiang Y.T."/>
            <person name="Yu X."/>
            <person name="Hao Y."/>
            <person name="Huang J."/>
            <person name="Zhao X.W."/>
            <person name="Ke S."/>
            <person name="Chen Y.Y."/>
            <person name="Wu W.L."/>
            <person name="Hsu J.L."/>
            <person name="Lin Y.F."/>
            <person name="Huang M.D."/>
            <person name="Li C.Y."/>
            <person name="Huang L."/>
            <person name="Wang Z.W."/>
            <person name="Zhao X."/>
            <person name="Zhong W.Y."/>
            <person name="Peng D.H."/>
            <person name="Ahmad S."/>
            <person name="Lan S."/>
            <person name="Zhang J.S."/>
            <person name="Tsai W.C."/>
            <person name="Van de Peer Y."/>
            <person name="Liu Z.J."/>
        </authorList>
    </citation>
    <scope>NUCLEOTIDE SEQUENCE</scope>
    <source>
        <strain evidence="6">CP</strain>
    </source>
</reference>
<accession>A0AAV9D012</accession>
<dbReference type="InterPro" id="IPR000490">
    <property type="entry name" value="Glyco_hydro_17"/>
</dbReference>
<comment type="caution">
    <text evidence="6">The sequence shown here is derived from an EMBL/GenBank/DDBJ whole genome shotgun (WGS) entry which is preliminary data.</text>
</comment>
<proteinExistence type="inferred from homology"/>
<dbReference type="SUPFAM" id="SSF51445">
    <property type="entry name" value="(Trans)glycosidases"/>
    <property type="match status" value="2"/>
</dbReference>
<comment type="similarity">
    <text evidence="1 4">Belongs to the glycosyl hydrolase 17 family.</text>
</comment>
<dbReference type="EMBL" id="JAUJYO010000016">
    <property type="protein sequence ID" value="KAK1294226.1"/>
    <property type="molecule type" value="Genomic_DNA"/>
</dbReference>
<dbReference type="Gene3D" id="3.20.20.80">
    <property type="entry name" value="Glycosidases"/>
    <property type="match status" value="2"/>
</dbReference>
<evidence type="ECO:0000313" key="6">
    <source>
        <dbReference type="EMBL" id="KAK1294226.1"/>
    </source>
</evidence>
<dbReference type="InterPro" id="IPR044965">
    <property type="entry name" value="Glyco_hydro_17_plant"/>
</dbReference>
<evidence type="ECO:0000256" key="2">
    <source>
        <dbReference type="ARBA" id="ARBA00022801"/>
    </source>
</evidence>
<dbReference type="Pfam" id="PF00332">
    <property type="entry name" value="Glyco_hydro_17"/>
    <property type="match status" value="2"/>
</dbReference>